<evidence type="ECO:0000256" key="4">
    <source>
        <dbReference type="ARBA" id="ARBA00022837"/>
    </source>
</evidence>
<evidence type="ECO:0000256" key="5">
    <source>
        <dbReference type="ARBA" id="ARBA00022889"/>
    </source>
</evidence>
<dbReference type="PANTHER" id="PTHR24025">
    <property type="entry name" value="DESMOGLEIN FAMILY MEMBER"/>
    <property type="match status" value="1"/>
</dbReference>
<name>A0A060YYX2_ONCMY</name>
<organism evidence="10 11">
    <name type="scientific">Oncorhynchus mykiss</name>
    <name type="common">Rainbow trout</name>
    <name type="synonym">Salmo gairdneri</name>
    <dbReference type="NCBI Taxonomy" id="8022"/>
    <lineage>
        <taxon>Eukaryota</taxon>
        <taxon>Metazoa</taxon>
        <taxon>Chordata</taxon>
        <taxon>Craniata</taxon>
        <taxon>Vertebrata</taxon>
        <taxon>Euteleostomi</taxon>
        <taxon>Actinopterygii</taxon>
        <taxon>Neopterygii</taxon>
        <taxon>Teleostei</taxon>
        <taxon>Protacanthopterygii</taxon>
        <taxon>Salmoniformes</taxon>
        <taxon>Salmonidae</taxon>
        <taxon>Salmoninae</taxon>
        <taxon>Oncorhynchus</taxon>
    </lineage>
</organism>
<comment type="subcellular location">
    <subcellularLocation>
        <location evidence="1">Membrane</location>
    </subcellularLocation>
</comment>
<keyword evidence="3" id="KW-0677">Repeat</keyword>
<dbReference type="PROSITE" id="PS50268">
    <property type="entry name" value="CADHERIN_2"/>
    <property type="match status" value="1"/>
</dbReference>
<feature type="domain" description="Cadherin" evidence="9">
    <location>
        <begin position="9"/>
        <end position="103"/>
    </location>
</feature>
<evidence type="ECO:0000259" key="9">
    <source>
        <dbReference type="PROSITE" id="PS50268"/>
    </source>
</evidence>
<dbReference type="GO" id="GO:0005911">
    <property type="term" value="C:cell-cell junction"/>
    <property type="evidence" value="ECO:0007669"/>
    <property type="project" value="TreeGrafter"/>
</dbReference>
<dbReference type="InterPro" id="IPR015919">
    <property type="entry name" value="Cadherin-like_sf"/>
</dbReference>
<evidence type="ECO:0000256" key="2">
    <source>
        <dbReference type="ARBA" id="ARBA00022692"/>
    </source>
</evidence>
<dbReference type="Proteomes" id="UP000193380">
    <property type="component" value="Unassembled WGS sequence"/>
</dbReference>
<dbReference type="GO" id="GO:0007156">
    <property type="term" value="P:homophilic cell adhesion via plasma membrane adhesion molecules"/>
    <property type="evidence" value="ECO:0007669"/>
    <property type="project" value="InterPro"/>
</dbReference>
<dbReference type="InterPro" id="IPR013320">
    <property type="entry name" value="ConA-like_dom_sf"/>
</dbReference>
<evidence type="ECO:0000313" key="11">
    <source>
        <dbReference type="Proteomes" id="UP000193380"/>
    </source>
</evidence>
<reference evidence="10" key="1">
    <citation type="journal article" date="2014" name="Nat. Commun.">
        <title>The rainbow trout genome provides novel insights into evolution after whole-genome duplication in vertebrates.</title>
        <authorList>
            <person name="Berthelot C."/>
            <person name="Brunet F."/>
            <person name="Chalopin D."/>
            <person name="Juanchich A."/>
            <person name="Bernard M."/>
            <person name="Noel B."/>
            <person name="Bento P."/>
            <person name="Da Silva C."/>
            <person name="Labadie K."/>
            <person name="Alberti A."/>
            <person name="Aury J.M."/>
            <person name="Louis A."/>
            <person name="Dehais P."/>
            <person name="Bardou P."/>
            <person name="Montfort J."/>
            <person name="Klopp C."/>
            <person name="Cabau C."/>
            <person name="Gaspin C."/>
            <person name="Thorgaard G.H."/>
            <person name="Boussaha M."/>
            <person name="Quillet E."/>
            <person name="Guyomard R."/>
            <person name="Galiana D."/>
            <person name="Bobe J."/>
            <person name="Volff J.N."/>
            <person name="Genet C."/>
            <person name="Wincker P."/>
            <person name="Jaillon O."/>
            <person name="Roest Crollius H."/>
            <person name="Guiguen Y."/>
        </authorList>
    </citation>
    <scope>NUCLEOTIDE SEQUENCE [LARGE SCALE GENOMIC DNA]</scope>
</reference>
<protein>
    <recommendedName>
        <fullName evidence="9">Cadherin domain-containing protein</fullName>
    </recommendedName>
</protein>
<sequence length="396" mass="43747">MVPYVPRQEGEAIGSSILQLVVTDRDTPHNGPPFTFHIASGNEDRRFHVDQGGLLSISAPLKKKIKPQHLLKIQVTDSGHPPLSSICVVKINVTEQSKYPPSVMPLEVFITTTGDTFSNRVIGKLHASDQDLHDILNYKLISESPGLSRFSVDLVDGKIWADEDLKPGLYSLNVSVSDGKFSVWAGVKVHVWKPTQQALDAGLTLQLAGLSPEEFLGDHWRGLQRSLSTALGITRQDLHLVSLQQQPNSLVLEVLLLWRPHGGNVEPLPTNRLAGIIADIEDSLGLSVLKVHHNGCLGTECPRRGCRNSVQMRGERLSHYATARAGFITPQHTWESVCPCNESAVSFDGNGYLKYLYQTEAEENQNFRLSLRIKTFQQQGVVMSTNATNWGSLKVL</sequence>
<accession>A0A060YYX2</accession>
<reference evidence="10" key="2">
    <citation type="submission" date="2014-03" db="EMBL/GenBank/DDBJ databases">
        <authorList>
            <person name="Genoscope - CEA"/>
        </authorList>
    </citation>
    <scope>NUCLEOTIDE SEQUENCE</scope>
</reference>
<keyword evidence="5" id="KW-0130">Cell adhesion</keyword>
<dbReference type="SUPFAM" id="SSF49313">
    <property type="entry name" value="Cadherin-like"/>
    <property type="match status" value="2"/>
</dbReference>
<dbReference type="EMBL" id="FR927256">
    <property type="protein sequence ID" value="CDQ96782.1"/>
    <property type="molecule type" value="Genomic_DNA"/>
</dbReference>
<dbReference type="Gene3D" id="2.60.40.60">
    <property type="entry name" value="Cadherins"/>
    <property type="match status" value="2"/>
</dbReference>
<evidence type="ECO:0000256" key="6">
    <source>
        <dbReference type="ARBA" id="ARBA00022989"/>
    </source>
</evidence>
<dbReference type="Gene3D" id="2.60.120.200">
    <property type="match status" value="1"/>
</dbReference>
<dbReference type="GO" id="GO:0016020">
    <property type="term" value="C:membrane"/>
    <property type="evidence" value="ECO:0007669"/>
    <property type="project" value="UniProtKB-SubCell"/>
</dbReference>
<proteinExistence type="predicted"/>
<dbReference type="AlphaFoldDB" id="A0A060YYX2"/>
<evidence type="ECO:0000313" key="10">
    <source>
        <dbReference type="EMBL" id="CDQ96782.1"/>
    </source>
</evidence>
<evidence type="ECO:0000256" key="7">
    <source>
        <dbReference type="ARBA" id="ARBA00023136"/>
    </source>
</evidence>
<dbReference type="SUPFAM" id="SSF49899">
    <property type="entry name" value="Concanavalin A-like lectins/glucanases"/>
    <property type="match status" value="1"/>
</dbReference>
<keyword evidence="6" id="KW-1133">Transmembrane helix</keyword>
<gene>
    <name evidence="10" type="ORF">GSONMT00057651001</name>
</gene>
<dbReference type="FunFam" id="2.60.40.60:FF:000084">
    <property type="entry name" value="FAT atypical cadherin 3"/>
    <property type="match status" value="1"/>
</dbReference>
<evidence type="ECO:0000256" key="3">
    <source>
        <dbReference type="ARBA" id="ARBA00022737"/>
    </source>
</evidence>
<evidence type="ECO:0000256" key="1">
    <source>
        <dbReference type="ARBA" id="ARBA00004370"/>
    </source>
</evidence>
<keyword evidence="7" id="KW-0472">Membrane</keyword>
<dbReference type="CDD" id="cd11304">
    <property type="entry name" value="Cadherin_repeat"/>
    <property type="match status" value="1"/>
</dbReference>
<dbReference type="InterPro" id="IPR050971">
    <property type="entry name" value="Cadherin-domain_protein"/>
</dbReference>
<dbReference type="Pfam" id="PF00028">
    <property type="entry name" value="Cadherin"/>
    <property type="match status" value="1"/>
</dbReference>
<dbReference type="STRING" id="8022.A0A060YYX2"/>
<dbReference type="PANTHER" id="PTHR24025:SF31">
    <property type="entry name" value="NEURAL-CADHERIN"/>
    <property type="match status" value="1"/>
</dbReference>
<dbReference type="SMART" id="SM00112">
    <property type="entry name" value="CA"/>
    <property type="match status" value="1"/>
</dbReference>
<keyword evidence="4 8" id="KW-0106">Calcium</keyword>
<keyword evidence="2" id="KW-0812">Transmembrane</keyword>
<evidence type="ECO:0000256" key="8">
    <source>
        <dbReference type="PROSITE-ProRule" id="PRU00043"/>
    </source>
</evidence>
<dbReference type="PaxDb" id="8022-A0A060YYX2"/>
<dbReference type="InterPro" id="IPR002126">
    <property type="entry name" value="Cadherin-like_dom"/>
</dbReference>
<dbReference type="GO" id="GO:0005509">
    <property type="term" value="F:calcium ion binding"/>
    <property type="evidence" value="ECO:0007669"/>
    <property type="project" value="UniProtKB-UniRule"/>
</dbReference>